<comment type="catalytic activity">
    <reaction evidence="6">
        <text>S-methyl-5'-thioadenosine + H2O = 5-(methylsulfanyl)-D-ribose + adenine</text>
        <dbReference type="Rhea" id="RHEA:13617"/>
        <dbReference type="ChEBI" id="CHEBI:15377"/>
        <dbReference type="ChEBI" id="CHEBI:16708"/>
        <dbReference type="ChEBI" id="CHEBI:17509"/>
        <dbReference type="ChEBI" id="CHEBI:78440"/>
        <dbReference type="EC" id="3.2.2.9"/>
    </reaction>
</comment>
<dbReference type="GO" id="GO:0008930">
    <property type="term" value="F:methylthioadenosine nucleosidase activity"/>
    <property type="evidence" value="ECO:0007669"/>
    <property type="project" value="UniProtKB-UniRule"/>
</dbReference>
<comment type="pathway">
    <text evidence="1 6">Amino-acid biosynthesis; L-methionine biosynthesis via salvage pathway; S-methyl-5-thio-alpha-D-ribose 1-phosphate from S-methyl-5'-thioadenosine (hydrolase route): step 1/2.</text>
</comment>
<sequence>MMKIGIIGAMQEEITVLKNSMRDKNESVEANASFTSGKIEQIEVILVQSGIGKVNSAISATLLIAKHEVDAIINTGSAGGIGEGLAVGDVVISTELAYHDVDATVFDYVIGQVPQMPARYQADSVLLEQTKEAARKVGLKTVEGLIVTSDSFVADKKIVQRIKHNFPDALASEMEGAAIAQVCYQFNKPFVIVRAMSDVADEEAGVSFDEFIIEAGKKSGEMVKELVKNLV</sequence>
<dbReference type="Gene3D" id="3.40.50.1580">
    <property type="entry name" value="Nucleoside phosphorylase domain"/>
    <property type="match status" value="1"/>
</dbReference>
<dbReference type="AlphaFoldDB" id="A0A1N6GIK1"/>
<evidence type="ECO:0000313" key="8">
    <source>
        <dbReference type="EMBL" id="SIO07363.1"/>
    </source>
</evidence>
<dbReference type="GO" id="GO:0008782">
    <property type="term" value="F:adenosylhomocysteine nucleosidase activity"/>
    <property type="evidence" value="ECO:0007669"/>
    <property type="project" value="UniProtKB-UniRule"/>
</dbReference>
<dbReference type="EC" id="3.2.2.9" evidence="6"/>
<dbReference type="NCBIfam" id="NF004079">
    <property type="entry name" value="PRK05584.1"/>
    <property type="match status" value="1"/>
</dbReference>
<keyword evidence="3 6" id="KW-0378">Hydrolase</keyword>
<dbReference type="PANTHER" id="PTHR46832:SF1">
    <property type="entry name" value="5'-METHYLTHIOADENOSINE_S-ADENOSYLHOMOCYSTEINE NUCLEOSIDASE"/>
    <property type="match status" value="1"/>
</dbReference>
<evidence type="ECO:0000256" key="6">
    <source>
        <dbReference type="HAMAP-Rule" id="MF_01684"/>
    </source>
</evidence>
<dbReference type="SUPFAM" id="SSF53167">
    <property type="entry name" value="Purine and uridine phosphorylases"/>
    <property type="match status" value="1"/>
</dbReference>
<dbReference type="NCBIfam" id="TIGR01704">
    <property type="entry name" value="MTA_SAH-Nsdase"/>
    <property type="match status" value="1"/>
</dbReference>
<keyword evidence="4 6" id="KW-0486">Methionine biosynthesis</keyword>
<dbReference type="InterPro" id="IPR035994">
    <property type="entry name" value="Nucleoside_phosphorylase_sf"/>
</dbReference>
<feature type="binding site" evidence="6">
    <location>
        <position position="79"/>
    </location>
    <ligand>
        <name>substrate</name>
    </ligand>
</feature>
<evidence type="ECO:0000313" key="9">
    <source>
        <dbReference type="Proteomes" id="UP000184758"/>
    </source>
</evidence>
<dbReference type="HAMAP" id="MF_01684">
    <property type="entry name" value="Salvage_MtnN"/>
    <property type="match status" value="1"/>
</dbReference>
<evidence type="ECO:0000256" key="4">
    <source>
        <dbReference type="ARBA" id="ARBA00023167"/>
    </source>
</evidence>
<reference evidence="9" key="1">
    <citation type="submission" date="2016-11" db="EMBL/GenBank/DDBJ databases">
        <authorList>
            <person name="Varghese N."/>
            <person name="Submissions S."/>
        </authorList>
    </citation>
    <scope>NUCLEOTIDE SEQUENCE [LARGE SCALE GENOMIC DNA]</scope>
    <source>
        <strain evidence="9">313</strain>
    </source>
</reference>
<dbReference type="GO" id="GO:0019284">
    <property type="term" value="P:L-methionine salvage from S-adenosylmethionine"/>
    <property type="evidence" value="ECO:0007669"/>
    <property type="project" value="TreeGrafter"/>
</dbReference>
<dbReference type="STRING" id="28230.SAMN05878443_1244"/>
<dbReference type="EMBL" id="FSRN01000001">
    <property type="protein sequence ID" value="SIO07363.1"/>
    <property type="molecule type" value="Genomic_DNA"/>
</dbReference>
<keyword evidence="9" id="KW-1185">Reference proteome</keyword>
<accession>A0A1N6GIK1</accession>
<dbReference type="CDD" id="cd09008">
    <property type="entry name" value="MTAN"/>
    <property type="match status" value="1"/>
</dbReference>
<evidence type="ECO:0000256" key="2">
    <source>
        <dbReference type="ARBA" id="ARBA00022605"/>
    </source>
</evidence>
<protein>
    <recommendedName>
        <fullName evidence="6">5'-methylthioadenosine/S-adenosylhomocysteine nucleosidase</fullName>
        <shortName evidence="6">MTA/SAH nucleosidase</shortName>
        <shortName evidence="6">MTAN</shortName>
        <ecNumber evidence="6">3.2.2.9</ecNumber>
    </recommendedName>
    <alternativeName>
        <fullName evidence="6">5'-deoxyadenosine nucleosidase</fullName>
        <shortName evidence="6">DOA nucleosidase</shortName>
        <shortName evidence="6">dAdo nucleosidase</shortName>
    </alternativeName>
    <alternativeName>
        <fullName evidence="6">5'-methylthioadenosine nucleosidase</fullName>
        <shortName evidence="6">MTA nucleosidase</shortName>
    </alternativeName>
    <alternativeName>
        <fullName evidence="6">S-adenosylhomocysteine nucleosidase</fullName>
        <shortName evidence="6">AdoHcy nucleosidase</shortName>
        <shortName evidence="6">SAH nucleosidase</shortName>
        <shortName evidence="6">SRH nucleosidase</shortName>
    </alternativeName>
</protein>
<dbReference type="Proteomes" id="UP000184758">
    <property type="component" value="Unassembled WGS sequence"/>
</dbReference>
<dbReference type="eggNOG" id="COG0775">
    <property type="taxonomic scope" value="Bacteria"/>
</dbReference>
<dbReference type="FunFam" id="3.40.50.1580:FF:000001">
    <property type="entry name" value="MTA/SAH nucleosidase family protein"/>
    <property type="match status" value="1"/>
</dbReference>
<comment type="catalytic activity">
    <reaction evidence="6">
        <text>S-adenosyl-L-homocysteine + H2O = S-(5-deoxy-D-ribos-5-yl)-L-homocysteine + adenine</text>
        <dbReference type="Rhea" id="RHEA:17805"/>
        <dbReference type="ChEBI" id="CHEBI:15377"/>
        <dbReference type="ChEBI" id="CHEBI:16708"/>
        <dbReference type="ChEBI" id="CHEBI:57856"/>
        <dbReference type="ChEBI" id="CHEBI:58195"/>
        <dbReference type="EC" id="3.2.2.9"/>
    </reaction>
</comment>
<evidence type="ECO:0000256" key="5">
    <source>
        <dbReference type="ARBA" id="ARBA00050313"/>
    </source>
</evidence>
<proteinExistence type="inferred from homology"/>
<dbReference type="UniPathway" id="UPA00904">
    <property type="reaction ID" value="UER00871"/>
</dbReference>
<comment type="catalytic activity">
    <reaction evidence="5">
        <text>5'-deoxyadenosine + H2O = 5-deoxy-D-ribose + adenine</text>
        <dbReference type="Rhea" id="RHEA:29859"/>
        <dbReference type="ChEBI" id="CHEBI:15377"/>
        <dbReference type="ChEBI" id="CHEBI:16708"/>
        <dbReference type="ChEBI" id="CHEBI:17319"/>
        <dbReference type="ChEBI" id="CHEBI:149540"/>
        <dbReference type="EC" id="3.2.2.9"/>
    </reaction>
    <physiologicalReaction direction="left-to-right" evidence="5">
        <dbReference type="Rhea" id="RHEA:29860"/>
    </physiologicalReaction>
</comment>
<gene>
    <name evidence="6" type="primary">mtnN</name>
    <name evidence="8" type="ORF">SAMN05878443_1244</name>
</gene>
<dbReference type="InterPro" id="IPR000845">
    <property type="entry name" value="Nucleoside_phosphorylase_d"/>
</dbReference>
<comment type="function">
    <text evidence="6">Catalyzes the irreversible cleavage of the glycosidic bond in both 5'-methylthioadenosine (MTA) and S-adenosylhomocysteine (SAH/AdoHcy) to adenine and the corresponding thioribose, 5'-methylthioribose and S-ribosylhomocysteine, respectively. Also cleaves 5'-deoxyadenosine, a toxic by-product of radical S-adenosylmethionine (SAM) enzymes, into 5-deoxyribose and adenine.</text>
</comment>
<organism evidence="8 9">
    <name type="scientific">Carnobacterium alterfunditum</name>
    <dbReference type="NCBI Taxonomy" id="28230"/>
    <lineage>
        <taxon>Bacteria</taxon>
        <taxon>Bacillati</taxon>
        <taxon>Bacillota</taxon>
        <taxon>Bacilli</taxon>
        <taxon>Lactobacillales</taxon>
        <taxon>Carnobacteriaceae</taxon>
        <taxon>Carnobacterium</taxon>
    </lineage>
</organism>
<dbReference type="InterPro" id="IPR010049">
    <property type="entry name" value="MTA_SAH_Nsdase"/>
</dbReference>
<name>A0A1N6GIK1_9LACT</name>
<dbReference type="GO" id="GO:0009164">
    <property type="term" value="P:nucleoside catabolic process"/>
    <property type="evidence" value="ECO:0007669"/>
    <property type="project" value="InterPro"/>
</dbReference>
<comment type="similarity">
    <text evidence="6">Belongs to the PNP/UDP phosphorylase family. MtnN subfamily.</text>
</comment>
<dbReference type="Pfam" id="PF01048">
    <property type="entry name" value="PNP_UDP_1"/>
    <property type="match status" value="1"/>
</dbReference>
<dbReference type="GO" id="GO:0005829">
    <property type="term" value="C:cytosol"/>
    <property type="evidence" value="ECO:0007669"/>
    <property type="project" value="TreeGrafter"/>
</dbReference>
<feature type="domain" description="Nucleoside phosphorylase" evidence="7">
    <location>
        <begin position="3"/>
        <end position="228"/>
    </location>
</feature>
<feature type="active site" description="Proton acceptor" evidence="6">
    <location>
        <position position="13"/>
    </location>
</feature>
<evidence type="ECO:0000259" key="7">
    <source>
        <dbReference type="Pfam" id="PF01048"/>
    </source>
</evidence>
<feature type="active site" description="Proton donor" evidence="6">
    <location>
        <position position="198"/>
    </location>
</feature>
<keyword evidence="2 6" id="KW-0028">Amino-acid biosynthesis</keyword>
<evidence type="ECO:0000256" key="3">
    <source>
        <dbReference type="ARBA" id="ARBA00022801"/>
    </source>
</evidence>
<dbReference type="PANTHER" id="PTHR46832">
    <property type="entry name" value="5'-METHYLTHIOADENOSINE/S-ADENOSYLHOMOCYSTEINE NUCLEOSIDASE"/>
    <property type="match status" value="1"/>
</dbReference>
<feature type="binding site" evidence="6">
    <location>
        <begin position="174"/>
        <end position="175"/>
    </location>
    <ligand>
        <name>substrate</name>
    </ligand>
</feature>
<feature type="binding site" evidence="6">
    <location>
        <position position="153"/>
    </location>
    <ligand>
        <name>substrate</name>
    </ligand>
</feature>
<evidence type="ECO:0000256" key="1">
    <source>
        <dbReference type="ARBA" id="ARBA00004945"/>
    </source>
</evidence>
<dbReference type="GO" id="GO:0019509">
    <property type="term" value="P:L-methionine salvage from methylthioadenosine"/>
    <property type="evidence" value="ECO:0007669"/>
    <property type="project" value="UniProtKB-UniRule"/>
</dbReference>